<feature type="signal peptide" evidence="3">
    <location>
        <begin position="1"/>
        <end position="28"/>
    </location>
</feature>
<dbReference type="GO" id="GO:0140673">
    <property type="term" value="P:transcription elongation-coupled chromatin remodeling"/>
    <property type="evidence" value="ECO:0007669"/>
    <property type="project" value="TreeGrafter"/>
</dbReference>
<dbReference type="PANTHER" id="PTHR43580:SF2">
    <property type="entry name" value="CYTOKINE-LIKE NUCLEAR FACTOR N-PAC"/>
    <property type="match status" value="1"/>
</dbReference>
<evidence type="ECO:0000256" key="3">
    <source>
        <dbReference type="SAM" id="SignalP"/>
    </source>
</evidence>
<protein>
    <submittedName>
        <fullName evidence="6">Uncharacterized protein</fullName>
    </submittedName>
</protein>
<dbReference type="GO" id="GO:0016491">
    <property type="term" value="F:oxidoreductase activity"/>
    <property type="evidence" value="ECO:0007669"/>
    <property type="project" value="UniProtKB-KW"/>
</dbReference>
<dbReference type="PATRIC" id="fig|1350482.3.peg.353"/>
<keyword evidence="7" id="KW-1185">Reference proteome</keyword>
<proteinExistence type="inferred from homology"/>
<dbReference type="GO" id="GO:0000785">
    <property type="term" value="C:chromatin"/>
    <property type="evidence" value="ECO:0007669"/>
    <property type="project" value="TreeGrafter"/>
</dbReference>
<dbReference type="Proteomes" id="UP000037387">
    <property type="component" value="Unassembled WGS sequence"/>
</dbReference>
<keyword evidence="2" id="KW-0560">Oxidoreductase</keyword>
<accession>A0A0M0FBY9</accession>
<evidence type="ECO:0000313" key="7">
    <source>
        <dbReference type="Proteomes" id="UP000037387"/>
    </source>
</evidence>
<dbReference type="Pfam" id="PF03446">
    <property type="entry name" value="NAD_binding_2"/>
    <property type="match status" value="1"/>
</dbReference>
<feature type="domain" description="NADPH-dependent reductive aminase-like C-terminal" evidence="5">
    <location>
        <begin position="170"/>
        <end position="294"/>
    </location>
</feature>
<evidence type="ECO:0000259" key="5">
    <source>
        <dbReference type="Pfam" id="PF21761"/>
    </source>
</evidence>
<dbReference type="Gene3D" id="1.10.1040.10">
    <property type="entry name" value="N-(1-d-carboxylethyl)-l-norvaline Dehydrogenase, domain 2"/>
    <property type="match status" value="1"/>
</dbReference>
<name>A0A0M0FBY9_CELCE</name>
<dbReference type="InterPro" id="IPR036291">
    <property type="entry name" value="NAD(P)-bd_dom_sf"/>
</dbReference>
<comment type="caution">
    <text evidence="6">The sequence shown here is derived from an EMBL/GenBank/DDBJ whole genome shotgun (WGS) entry which is preliminary data.</text>
</comment>
<keyword evidence="3" id="KW-0732">Signal</keyword>
<dbReference type="RefSeq" id="WP_053369286.1">
    <property type="nucleotide sequence ID" value="NZ_KQ435288.1"/>
</dbReference>
<dbReference type="GO" id="GO:0050661">
    <property type="term" value="F:NADP binding"/>
    <property type="evidence" value="ECO:0007669"/>
    <property type="project" value="InterPro"/>
</dbReference>
<dbReference type="Pfam" id="PF21761">
    <property type="entry name" value="RedAm-like_C"/>
    <property type="match status" value="1"/>
</dbReference>
<feature type="chain" id="PRO_5005598672" evidence="3">
    <location>
        <begin position="29"/>
        <end position="310"/>
    </location>
</feature>
<dbReference type="InterPro" id="IPR015815">
    <property type="entry name" value="HIBADH-related"/>
</dbReference>
<dbReference type="GO" id="GO:0003677">
    <property type="term" value="F:DNA binding"/>
    <property type="evidence" value="ECO:0007669"/>
    <property type="project" value="TreeGrafter"/>
</dbReference>
<evidence type="ECO:0000256" key="2">
    <source>
        <dbReference type="ARBA" id="ARBA00023002"/>
    </source>
</evidence>
<sequence>MSDQPAPPSERALAVTVLGLGAMGSALAAATVAAGHPTTVWNRTPGRAGALVESGAREAASARDAVTASPLVVAVLLDHASVHQTLDPVSDALAGRTLVNLVTTTPEESRELAAWAAAHGIDYLDGGIMAVPGMIGGPGSEVLYSGSRAAFDAARPVLDTWGGSTWLGEDPGLAPLYDLALLAGMYAMFAGFFHGVAMVGTAGVSASDFARRAAPWIAAMTAELAGYADVIDRRDYGGPGQQSLEFSDLSDMVRASAEAGLATDVVAAVQALVRRQIDAGHGADGFARAVESIRVPARTPVSTVTAGGAR</sequence>
<reference evidence="6 7" key="1">
    <citation type="journal article" date="2015" name="Sci. Rep.">
        <title>Functional and structural properties of a novel cellulosome-like multienzyme complex: efficient glycoside hydrolysis of water-insoluble 7-xylosyl-10-deacetylpaclitaxel.</title>
        <authorList>
            <person name="Dou T.Y."/>
            <person name="Luan H.W."/>
            <person name="Ge G.B."/>
            <person name="Dong M.M."/>
            <person name="Zou H.F."/>
            <person name="He Y.Q."/>
            <person name="Cui P."/>
            <person name="Wang J.Y."/>
            <person name="Hao D.C."/>
            <person name="Yang S.L."/>
            <person name="Yang L."/>
        </authorList>
    </citation>
    <scope>NUCLEOTIDE SEQUENCE [LARGE SCALE GENOMIC DNA]</scope>
    <source>
        <strain evidence="6 7">F16</strain>
    </source>
</reference>
<dbReference type="Gene3D" id="3.40.50.720">
    <property type="entry name" value="NAD(P)-binding Rossmann-like Domain"/>
    <property type="match status" value="1"/>
</dbReference>
<organism evidence="6 7">
    <name type="scientific">Cellulosimicrobium cellulans F16</name>
    <dbReference type="NCBI Taxonomy" id="1350482"/>
    <lineage>
        <taxon>Bacteria</taxon>
        <taxon>Bacillati</taxon>
        <taxon>Actinomycetota</taxon>
        <taxon>Actinomycetes</taxon>
        <taxon>Micrococcales</taxon>
        <taxon>Promicromonosporaceae</taxon>
        <taxon>Cellulosimicrobium</taxon>
    </lineage>
</organism>
<dbReference type="InterPro" id="IPR013328">
    <property type="entry name" value="6PGD_dom2"/>
</dbReference>
<dbReference type="InterPro" id="IPR051265">
    <property type="entry name" value="HIBADH-related_NP60_sf"/>
</dbReference>
<dbReference type="PIRSF" id="PIRSF000103">
    <property type="entry name" value="HIBADH"/>
    <property type="match status" value="1"/>
</dbReference>
<dbReference type="GO" id="GO:0031491">
    <property type="term" value="F:nucleosome binding"/>
    <property type="evidence" value="ECO:0007669"/>
    <property type="project" value="TreeGrafter"/>
</dbReference>
<dbReference type="InterPro" id="IPR006115">
    <property type="entry name" value="6PGDH_NADP-bd"/>
</dbReference>
<dbReference type="AlphaFoldDB" id="A0A0M0FBY9"/>
<dbReference type="PANTHER" id="PTHR43580">
    <property type="entry name" value="OXIDOREDUCTASE GLYR1-RELATED"/>
    <property type="match status" value="1"/>
</dbReference>
<gene>
    <name evidence="6" type="ORF">M768_01845</name>
</gene>
<comment type="similarity">
    <text evidence="1">Belongs to the HIBADH-related family.</text>
</comment>
<dbReference type="InterPro" id="IPR048666">
    <property type="entry name" value="RedAm-like_C"/>
</dbReference>
<evidence type="ECO:0000256" key="1">
    <source>
        <dbReference type="ARBA" id="ARBA00009080"/>
    </source>
</evidence>
<evidence type="ECO:0000313" key="6">
    <source>
        <dbReference type="EMBL" id="KON74701.1"/>
    </source>
</evidence>
<dbReference type="EMBL" id="ATNL01000006">
    <property type="protein sequence ID" value="KON74701.1"/>
    <property type="molecule type" value="Genomic_DNA"/>
</dbReference>
<feature type="domain" description="6-phosphogluconate dehydrogenase NADP-binding" evidence="4">
    <location>
        <begin position="15"/>
        <end position="163"/>
    </location>
</feature>
<evidence type="ECO:0000259" key="4">
    <source>
        <dbReference type="Pfam" id="PF03446"/>
    </source>
</evidence>
<dbReference type="SUPFAM" id="SSF51735">
    <property type="entry name" value="NAD(P)-binding Rossmann-fold domains"/>
    <property type="match status" value="1"/>
</dbReference>